<dbReference type="Proteomes" id="UP000183200">
    <property type="component" value="Unassembled WGS sequence"/>
</dbReference>
<keyword evidence="2" id="KW-1185">Reference proteome</keyword>
<dbReference type="OrthoDB" id="328886at2"/>
<sequence>MEKYNLDKDVKIFYVTASSFPEGIPAAYQELGRLVPLSKKRTLYGISRPEGGPIVYRAGVEESYEGEAEKYGCPSLVLKKGTYISSILRDYMKAPELIGCEFKSLLDTPGLDPQGYCVEVYLSNVEVRCMVRMESKEK</sequence>
<dbReference type="AlphaFoldDB" id="A0A1G9ZE93"/>
<gene>
    <name evidence="1" type="ORF">SAMN05421820_106440</name>
</gene>
<organism evidence="1 2">
    <name type="scientific">Pedobacter steynii</name>
    <dbReference type="NCBI Taxonomy" id="430522"/>
    <lineage>
        <taxon>Bacteria</taxon>
        <taxon>Pseudomonadati</taxon>
        <taxon>Bacteroidota</taxon>
        <taxon>Sphingobacteriia</taxon>
        <taxon>Sphingobacteriales</taxon>
        <taxon>Sphingobacteriaceae</taxon>
        <taxon>Pedobacter</taxon>
    </lineage>
</organism>
<accession>A0A1G9ZE93</accession>
<proteinExistence type="predicted"/>
<dbReference type="RefSeq" id="WP_074609859.1">
    <property type="nucleotide sequence ID" value="NZ_FNGY01000006.1"/>
</dbReference>
<protein>
    <submittedName>
        <fullName evidence="1">Uncharacterized protein</fullName>
    </submittedName>
</protein>
<reference evidence="2" key="1">
    <citation type="submission" date="2016-10" db="EMBL/GenBank/DDBJ databases">
        <authorList>
            <person name="Varghese N."/>
            <person name="Submissions S."/>
        </authorList>
    </citation>
    <scope>NUCLEOTIDE SEQUENCE [LARGE SCALE GENOMIC DNA]</scope>
    <source>
        <strain evidence="2">DSM 19110</strain>
    </source>
</reference>
<evidence type="ECO:0000313" key="1">
    <source>
        <dbReference type="EMBL" id="SDN19505.1"/>
    </source>
</evidence>
<evidence type="ECO:0000313" key="2">
    <source>
        <dbReference type="Proteomes" id="UP000183200"/>
    </source>
</evidence>
<name>A0A1G9ZE93_9SPHI</name>
<dbReference type="EMBL" id="FNGY01000006">
    <property type="protein sequence ID" value="SDN19505.1"/>
    <property type="molecule type" value="Genomic_DNA"/>
</dbReference>